<dbReference type="EMBL" id="JAINDJ010000004">
    <property type="protein sequence ID" value="KAG9449006.1"/>
    <property type="molecule type" value="Genomic_DNA"/>
</dbReference>
<accession>A0AAV7EM96</accession>
<proteinExistence type="predicted"/>
<feature type="region of interest" description="Disordered" evidence="1">
    <location>
        <begin position="43"/>
        <end position="103"/>
    </location>
</feature>
<evidence type="ECO:0000256" key="1">
    <source>
        <dbReference type="SAM" id="MobiDB-lite"/>
    </source>
</evidence>
<evidence type="ECO:0000313" key="3">
    <source>
        <dbReference type="Proteomes" id="UP000825729"/>
    </source>
</evidence>
<gene>
    <name evidence="2" type="ORF">H6P81_008971</name>
</gene>
<protein>
    <submittedName>
        <fullName evidence="2">Uncharacterized protein</fullName>
    </submittedName>
</protein>
<dbReference type="Proteomes" id="UP000825729">
    <property type="component" value="Unassembled WGS sequence"/>
</dbReference>
<organism evidence="2 3">
    <name type="scientific">Aristolochia fimbriata</name>
    <name type="common">White veined hardy Dutchman's pipe vine</name>
    <dbReference type="NCBI Taxonomy" id="158543"/>
    <lineage>
        <taxon>Eukaryota</taxon>
        <taxon>Viridiplantae</taxon>
        <taxon>Streptophyta</taxon>
        <taxon>Embryophyta</taxon>
        <taxon>Tracheophyta</taxon>
        <taxon>Spermatophyta</taxon>
        <taxon>Magnoliopsida</taxon>
        <taxon>Magnoliidae</taxon>
        <taxon>Piperales</taxon>
        <taxon>Aristolochiaceae</taxon>
        <taxon>Aristolochia</taxon>
    </lineage>
</organism>
<reference evidence="2 3" key="1">
    <citation type="submission" date="2021-07" db="EMBL/GenBank/DDBJ databases">
        <title>The Aristolochia fimbriata genome: insights into angiosperm evolution, floral development and chemical biosynthesis.</title>
        <authorList>
            <person name="Jiao Y."/>
        </authorList>
    </citation>
    <scope>NUCLEOTIDE SEQUENCE [LARGE SCALE GENOMIC DNA]</scope>
    <source>
        <strain evidence="2">IBCAS-2021</strain>
        <tissue evidence="2">Leaf</tissue>
    </source>
</reference>
<sequence>MKRIAMMSDEVAGEFVFHVAAKPANCASSSSKEAEKIAIEEVTSGHTIDLGSTDDTSEVNGETDVSAAEPAELPGQHLKSKAPPNKPLIRLSFSTSKTTGTST</sequence>
<evidence type="ECO:0000313" key="2">
    <source>
        <dbReference type="EMBL" id="KAG9449006.1"/>
    </source>
</evidence>
<name>A0AAV7EM96_ARIFI</name>
<dbReference type="AlphaFoldDB" id="A0AAV7EM96"/>
<comment type="caution">
    <text evidence="2">The sequence shown here is derived from an EMBL/GenBank/DDBJ whole genome shotgun (WGS) entry which is preliminary data.</text>
</comment>
<feature type="compositionally biased region" description="Low complexity" evidence="1">
    <location>
        <begin position="92"/>
        <end position="103"/>
    </location>
</feature>
<keyword evidence="3" id="KW-1185">Reference proteome</keyword>